<proteinExistence type="inferred from homology"/>
<evidence type="ECO:0000256" key="4">
    <source>
        <dbReference type="ARBA" id="ARBA00022670"/>
    </source>
</evidence>
<dbReference type="Pfam" id="PF01343">
    <property type="entry name" value="Peptidase_S49"/>
    <property type="match status" value="1"/>
</dbReference>
<evidence type="ECO:0000259" key="12">
    <source>
        <dbReference type="Pfam" id="PF08496"/>
    </source>
</evidence>
<organism evidence="13 14">
    <name type="scientific">Aliidiomarina sanyensis</name>
    <dbReference type="NCBI Taxonomy" id="1249555"/>
    <lineage>
        <taxon>Bacteria</taxon>
        <taxon>Pseudomonadati</taxon>
        <taxon>Pseudomonadota</taxon>
        <taxon>Gammaproteobacteria</taxon>
        <taxon>Alteromonadales</taxon>
        <taxon>Idiomarinaceae</taxon>
        <taxon>Aliidiomarina</taxon>
    </lineage>
</organism>
<keyword evidence="5 10" id="KW-0812">Transmembrane</keyword>
<dbReference type="SUPFAM" id="SSF52096">
    <property type="entry name" value="ClpP/crotonase"/>
    <property type="match status" value="1"/>
</dbReference>
<evidence type="ECO:0000259" key="11">
    <source>
        <dbReference type="Pfam" id="PF01343"/>
    </source>
</evidence>
<dbReference type="InterPro" id="IPR029045">
    <property type="entry name" value="ClpP/crotonase-like_dom_sf"/>
</dbReference>
<keyword evidence="6" id="KW-0378">Hydrolase</keyword>
<dbReference type="GO" id="GO:0004252">
    <property type="term" value="F:serine-type endopeptidase activity"/>
    <property type="evidence" value="ECO:0007669"/>
    <property type="project" value="InterPro"/>
</dbReference>
<comment type="subcellular location">
    <subcellularLocation>
        <location evidence="1">Cell membrane</location>
    </subcellularLocation>
</comment>
<evidence type="ECO:0000256" key="3">
    <source>
        <dbReference type="ARBA" id="ARBA00022475"/>
    </source>
</evidence>
<evidence type="ECO:0000256" key="1">
    <source>
        <dbReference type="ARBA" id="ARBA00004236"/>
    </source>
</evidence>
<dbReference type="InterPro" id="IPR002142">
    <property type="entry name" value="Peptidase_S49"/>
</dbReference>
<accession>A0A432WDK6</accession>
<keyword evidence="8 10" id="KW-1133">Transmembrane helix</keyword>
<dbReference type="InterPro" id="IPR047272">
    <property type="entry name" value="S49_SppA_C"/>
</dbReference>
<sequence>MLEALMEYGVFLIKTITIVAAIVFVIATIMNAAQRQKESKGELKIENMSDDFRETQKEIRLSLLRGKARKLAEKEAKKEKSVDAFEQRSFVIDFKGSMDAREVESLRREVTAILTIADPKKDQVVVRLESPGGVVHGYGLAAAQLKRLRDAGIDVTIAVDKVAASGGYMMACLGSQVVAAPFAVVGSIGVLAQLPNFHRLLKKNDIDFELITAGEYKRTLTVFGENTEKGRKKFQEDISDIHLLFKDFVAENRPSLDIEKVATGEVWFGKRALERGLIDKIQTSDDLLLELAKDREIFKVCYKPKVKLADKLAHSGQAMMDRMVMDWLQRVQFWRF</sequence>
<evidence type="ECO:0000256" key="5">
    <source>
        <dbReference type="ARBA" id="ARBA00022692"/>
    </source>
</evidence>
<evidence type="ECO:0000256" key="9">
    <source>
        <dbReference type="ARBA" id="ARBA00023136"/>
    </source>
</evidence>
<dbReference type="NCBIfam" id="NF008745">
    <property type="entry name" value="PRK11778.1"/>
    <property type="match status" value="1"/>
</dbReference>
<dbReference type="AlphaFoldDB" id="A0A432WDK6"/>
<feature type="domain" description="Peptidase S49" evidence="11">
    <location>
        <begin position="148"/>
        <end position="296"/>
    </location>
</feature>
<feature type="transmembrane region" description="Helical" evidence="10">
    <location>
        <begin position="12"/>
        <end position="33"/>
    </location>
</feature>
<evidence type="ECO:0000256" key="8">
    <source>
        <dbReference type="ARBA" id="ARBA00022989"/>
    </source>
</evidence>
<dbReference type="PANTHER" id="PTHR42987">
    <property type="entry name" value="PEPTIDASE S49"/>
    <property type="match status" value="1"/>
</dbReference>
<evidence type="ECO:0000256" key="7">
    <source>
        <dbReference type="ARBA" id="ARBA00022825"/>
    </source>
</evidence>
<dbReference type="GO" id="GO:0006508">
    <property type="term" value="P:proteolysis"/>
    <property type="evidence" value="ECO:0007669"/>
    <property type="project" value="UniProtKB-KW"/>
</dbReference>
<dbReference type="Pfam" id="PF08496">
    <property type="entry name" value="Peptidase_S49_N"/>
    <property type="match status" value="1"/>
</dbReference>
<reference evidence="13 14" key="1">
    <citation type="journal article" date="2011" name="Front. Microbiol.">
        <title>Genomic signatures of strain selection and enhancement in Bacillus atrophaeus var. globigii, a historical biowarfare simulant.</title>
        <authorList>
            <person name="Gibbons H.S."/>
            <person name="Broomall S.M."/>
            <person name="McNew L.A."/>
            <person name="Daligault H."/>
            <person name="Chapman C."/>
            <person name="Bruce D."/>
            <person name="Karavis M."/>
            <person name="Krepps M."/>
            <person name="McGregor P.A."/>
            <person name="Hong C."/>
            <person name="Park K.H."/>
            <person name="Akmal A."/>
            <person name="Feldman A."/>
            <person name="Lin J.S."/>
            <person name="Chang W.E."/>
            <person name="Higgs B.W."/>
            <person name="Demirev P."/>
            <person name="Lindquist J."/>
            <person name="Liem A."/>
            <person name="Fochler E."/>
            <person name="Read T.D."/>
            <person name="Tapia R."/>
            <person name="Johnson S."/>
            <person name="Bishop-Lilly K.A."/>
            <person name="Detter C."/>
            <person name="Han C."/>
            <person name="Sozhamannan S."/>
            <person name="Rosenzweig C.N."/>
            <person name="Skowronski E.W."/>
        </authorList>
    </citation>
    <scope>NUCLEOTIDE SEQUENCE [LARGE SCALE GENOMIC DNA]</scope>
    <source>
        <strain evidence="13 14">GYP-17</strain>
    </source>
</reference>
<keyword evidence="3" id="KW-1003">Cell membrane</keyword>
<keyword evidence="4 13" id="KW-0645">Protease</keyword>
<keyword evidence="7" id="KW-0720">Serine protease</keyword>
<keyword evidence="9 10" id="KW-0472">Membrane</keyword>
<dbReference type="CDD" id="cd07023">
    <property type="entry name" value="S49_Sppa_N_C"/>
    <property type="match status" value="1"/>
</dbReference>
<evidence type="ECO:0000256" key="2">
    <source>
        <dbReference type="ARBA" id="ARBA00008683"/>
    </source>
</evidence>
<dbReference type="GO" id="GO:0005886">
    <property type="term" value="C:plasma membrane"/>
    <property type="evidence" value="ECO:0007669"/>
    <property type="project" value="UniProtKB-SubCell"/>
</dbReference>
<evidence type="ECO:0000256" key="6">
    <source>
        <dbReference type="ARBA" id="ARBA00022801"/>
    </source>
</evidence>
<dbReference type="Gene3D" id="6.20.330.10">
    <property type="match status" value="1"/>
</dbReference>
<protein>
    <submittedName>
        <fullName evidence="13">Protease SohB</fullName>
    </submittedName>
</protein>
<dbReference type="InterPro" id="IPR013703">
    <property type="entry name" value="Peptidase_S49_N_proteobac"/>
</dbReference>
<dbReference type="EMBL" id="PIPM01000009">
    <property type="protein sequence ID" value="RUO30473.1"/>
    <property type="molecule type" value="Genomic_DNA"/>
</dbReference>
<dbReference type="OrthoDB" id="5614232at2"/>
<evidence type="ECO:0000313" key="14">
    <source>
        <dbReference type="Proteomes" id="UP000288405"/>
    </source>
</evidence>
<gene>
    <name evidence="13" type="ORF">CWE11_08855</name>
</gene>
<keyword evidence="14" id="KW-1185">Reference proteome</keyword>
<comment type="similarity">
    <text evidence="2">Belongs to the peptidase S49 family.</text>
</comment>
<dbReference type="Gene3D" id="3.90.226.10">
    <property type="entry name" value="2-enoyl-CoA Hydratase, Chain A, domain 1"/>
    <property type="match status" value="1"/>
</dbReference>
<dbReference type="RefSeq" id="WP_126777259.1">
    <property type="nucleotide sequence ID" value="NZ_PIPM01000009.1"/>
</dbReference>
<feature type="domain" description="Peptidase S49 N-terminal proteobacteria" evidence="12">
    <location>
        <begin position="3"/>
        <end position="145"/>
    </location>
</feature>
<dbReference type="Proteomes" id="UP000288405">
    <property type="component" value="Unassembled WGS sequence"/>
</dbReference>
<evidence type="ECO:0000256" key="10">
    <source>
        <dbReference type="SAM" id="Phobius"/>
    </source>
</evidence>
<dbReference type="PANTHER" id="PTHR42987:SF4">
    <property type="entry name" value="PROTEASE SOHB-RELATED"/>
    <property type="match status" value="1"/>
</dbReference>
<evidence type="ECO:0000313" key="13">
    <source>
        <dbReference type="EMBL" id="RUO30473.1"/>
    </source>
</evidence>
<name>A0A432WDK6_9GAMM</name>
<comment type="caution">
    <text evidence="13">The sequence shown here is derived from an EMBL/GenBank/DDBJ whole genome shotgun (WGS) entry which is preliminary data.</text>
</comment>